<evidence type="ECO:0000256" key="1">
    <source>
        <dbReference type="SAM" id="MobiDB-lite"/>
    </source>
</evidence>
<gene>
    <name evidence="2" type="ORF">Taro_045277</name>
</gene>
<proteinExistence type="predicted"/>
<dbReference type="AlphaFoldDB" id="A0A843WZX3"/>
<dbReference type="Proteomes" id="UP000652761">
    <property type="component" value="Unassembled WGS sequence"/>
</dbReference>
<name>A0A843WZX3_COLES</name>
<feature type="compositionally biased region" description="Polar residues" evidence="1">
    <location>
        <begin position="111"/>
        <end position="120"/>
    </location>
</feature>
<sequence>MVWRAGSDQPDSPELGRIMENPILDSIDSVILEPSPFQIKRGNSFIKSASNLSSEAEVQKRTALEREYVAEEIRQHKVNKAKFEEQYKEHVQQKASSTCKLKPLSQDLQRKGQNLTASNTLHEKTKGVYL</sequence>
<evidence type="ECO:0000313" key="2">
    <source>
        <dbReference type="EMBL" id="MQM12358.1"/>
    </source>
</evidence>
<comment type="caution">
    <text evidence="2">The sequence shown here is derived from an EMBL/GenBank/DDBJ whole genome shotgun (WGS) entry which is preliminary data.</text>
</comment>
<feature type="region of interest" description="Disordered" evidence="1">
    <location>
        <begin position="109"/>
        <end position="130"/>
    </location>
</feature>
<keyword evidence="3" id="KW-1185">Reference proteome</keyword>
<dbReference type="EMBL" id="NMUH01005284">
    <property type="protein sequence ID" value="MQM12358.1"/>
    <property type="molecule type" value="Genomic_DNA"/>
</dbReference>
<evidence type="ECO:0000313" key="3">
    <source>
        <dbReference type="Proteomes" id="UP000652761"/>
    </source>
</evidence>
<accession>A0A843WZX3</accession>
<reference evidence="2" key="1">
    <citation type="submission" date="2017-07" db="EMBL/GenBank/DDBJ databases">
        <title>Taro Niue Genome Assembly and Annotation.</title>
        <authorList>
            <person name="Atibalentja N."/>
            <person name="Keating K."/>
            <person name="Fields C.J."/>
        </authorList>
    </citation>
    <scope>NUCLEOTIDE SEQUENCE</scope>
    <source>
        <strain evidence="2">Niue_2</strain>
        <tissue evidence="2">Leaf</tissue>
    </source>
</reference>
<organism evidence="2 3">
    <name type="scientific">Colocasia esculenta</name>
    <name type="common">Wild taro</name>
    <name type="synonym">Arum esculentum</name>
    <dbReference type="NCBI Taxonomy" id="4460"/>
    <lineage>
        <taxon>Eukaryota</taxon>
        <taxon>Viridiplantae</taxon>
        <taxon>Streptophyta</taxon>
        <taxon>Embryophyta</taxon>
        <taxon>Tracheophyta</taxon>
        <taxon>Spermatophyta</taxon>
        <taxon>Magnoliopsida</taxon>
        <taxon>Liliopsida</taxon>
        <taxon>Araceae</taxon>
        <taxon>Aroideae</taxon>
        <taxon>Colocasieae</taxon>
        <taxon>Colocasia</taxon>
    </lineage>
</organism>
<protein>
    <submittedName>
        <fullName evidence="2">Uncharacterized protein</fullName>
    </submittedName>
</protein>
<feature type="compositionally biased region" description="Basic and acidic residues" evidence="1">
    <location>
        <begin position="121"/>
        <end position="130"/>
    </location>
</feature>